<sequence>MSKIKKDEEVIKDHTYSKRQFIQSDMYSIMDRDVLKIILNDDKKYTKEEVNSMLKDFKTKEVK</sequence>
<protein>
    <submittedName>
        <fullName evidence="1">Uncharacterized protein</fullName>
    </submittedName>
</protein>
<organism evidence="1 2">
    <name type="scientific">Tissierella simiarum</name>
    <dbReference type="NCBI Taxonomy" id="2841534"/>
    <lineage>
        <taxon>Bacteria</taxon>
        <taxon>Bacillati</taxon>
        <taxon>Bacillota</taxon>
        <taxon>Tissierellia</taxon>
        <taxon>Tissierellales</taxon>
        <taxon>Tissierellaceae</taxon>
        <taxon>Tissierella</taxon>
    </lineage>
</organism>
<gene>
    <name evidence="1" type="ORF">KQI42_20060</name>
</gene>
<dbReference type="EMBL" id="JAHLPM010000031">
    <property type="protein sequence ID" value="MBU5440293.1"/>
    <property type="molecule type" value="Genomic_DNA"/>
</dbReference>
<proteinExistence type="predicted"/>
<comment type="caution">
    <text evidence="1">The sequence shown here is derived from an EMBL/GenBank/DDBJ whole genome shotgun (WGS) entry which is preliminary data.</text>
</comment>
<keyword evidence="2" id="KW-1185">Reference proteome</keyword>
<name>A0ABS6EBJ5_9FIRM</name>
<evidence type="ECO:0000313" key="2">
    <source>
        <dbReference type="Proteomes" id="UP000749471"/>
    </source>
</evidence>
<accession>A0ABS6EBJ5</accession>
<evidence type="ECO:0000313" key="1">
    <source>
        <dbReference type="EMBL" id="MBU5440293.1"/>
    </source>
</evidence>
<dbReference type="Proteomes" id="UP000749471">
    <property type="component" value="Unassembled WGS sequence"/>
</dbReference>
<dbReference type="RefSeq" id="WP_216522402.1">
    <property type="nucleotide sequence ID" value="NZ_JAHLPM010000031.1"/>
</dbReference>
<reference evidence="1 2" key="1">
    <citation type="submission" date="2021-06" db="EMBL/GenBank/DDBJ databases">
        <authorList>
            <person name="Sun Q."/>
            <person name="Li D."/>
        </authorList>
    </citation>
    <scope>NUCLEOTIDE SEQUENCE [LARGE SCALE GENOMIC DNA]</scope>
    <source>
        <strain evidence="1 2">MSJ-40</strain>
    </source>
</reference>